<protein>
    <submittedName>
        <fullName evidence="1">Uncharacterized protein</fullName>
    </submittedName>
</protein>
<reference evidence="1 2" key="1">
    <citation type="journal article" date="2018" name="Nat. Ecol. Evol.">
        <title>Shark genomes provide insights into elasmobranch evolution and the origin of vertebrates.</title>
        <authorList>
            <person name="Hara Y"/>
            <person name="Yamaguchi K"/>
            <person name="Onimaru K"/>
            <person name="Kadota M"/>
            <person name="Koyanagi M"/>
            <person name="Keeley SD"/>
            <person name="Tatsumi K"/>
            <person name="Tanaka K"/>
            <person name="Motone F"/>
            <person name="Kageyama Y"/>
            <person name="Nozu R"/>
            <person name="Adachi N"/>
            <person name="Nishimura O"/>
            <person name="Nakagawa R"/>
            <person name="Tanegashima C"/>
            <person name="Kiyatake I"/>
            <person name="Matsumoto R"/>
            <person name="Murakumo K"/>
            <person name="Nishida K"/>
            <person name="Terakita A"/>
            <person name="Kuratani S"/>
            <person name="Sato K"/>
            <person name="Hyodo S Kuraku.S."/>
        </authorList>
    </citation>
    <scope>NUCLEOTIDE SEQUENCE [LARGE SCALE GENOMIC DNA]</scope>
</reference>
<sequence length="89" mass="10301">MEFKTGEVMLQLYKVNVTILFGAVKLTLMSDVKMENSGIDVAAATKNLITLYGKMEVEEQVNFYDSWADDYDQHMSVMDYQAPRFQYLQ</sequence>
<comment type="caution">
    <text evidence="1">The sequence shown here is derived from an EMBL/GenBank/DDBJ whole genome shotgun (WGS) entry which is preliminary data.</text>
</comment>
<keyword evidence="2" id="KW-1185">Reference proteome</keyword>
<evidence type="ECO:0000313" key="1">
    <source>
        <dbReference type="EMBL" id="GCB76831.1"/>
    </source>
</evidence>
<dbReference type="AlphaFoldDB" id="A0A401PUN0"/>
<proteinExistence type="predicted"/>
<name>A0A401PUN0_SCYTO</name>
<dbReference type="Proteomes" id="UP000288216">
    <property type="component" value="Unassembled WGS sequence"/>
</dbReference>
<accession>A0A401PUN0</accession>
<dbReference type="EMBL" id="BFAA01008877">
    <property type="protein sequence ID" value="GCB76831.1"/>
    <property type="molecule type" value="Genomic_DNA"/>
</dbReference>
<organism evidence="1 2">
    <name type="scientific">Scyliorhinus torazame</name>
    <name type="common">Cloudy catshark</name>
    <name type="synonym">Catulus torazame</name>
    <dbReference type="NCBI Taxonomy" id="75743"/>
    <lineage>
        <taxon>Eukaryota</taxon>
        <taxon>Metazoa</taxon>
        <taxon>Chordata</taxon>
        <taxon>Craniata</taxon>
        <taxon>Vertebrata</taxon>
        <taxon>Chondrichthyes</taxon>
        <taxon>Elasmobranchii</taxon>
        <taxon>Galeomorphii</taxon>
        <taxon>Galeoidea</taxon>
        <taxon>Carcharhiniformes</taxon>
        <taxon>Scyliorhinidae</taxon>
        <taxon>Scyliorhinus</taxon>
    </lineage>
</organism>
<gene>
    <name evidence="1" type="ORF">scyTo_0015560</name>
</gene>
<evidence type="ECO:0000313" key="2">
    <source>
        <dbReference type="Proteomes" id="UP000288216"/>
    </source>
</evidence>